<name>A0A5P1RBR1_9GAMM</name>
<dbReference type="GO" id="GO:0000725">
    <property type="term" value="P:recombinational repair"/>
    <property type="evidence" value="ECO:0007669"/>
    <property type="project" value="TreeGrafter"/>
</dbReference>
<proteinExistence type="predicted"/>
<dbReference type="PANTHER" id="PTHR11070:SF2">
    <property type="entry name" value="ATP-DEPENDENT DNA HELICASE SRS2"/>
    <property type="match status" value="1"/>
</dbReference>
<sequence>MVSKCLVGLADTDVDLVISHCLNPVSPHSFFLYAGAGSGKTYSLVKALEAFEKSYGEEYRREGRKLAVITYTNAACDEITERVKGNPLFHISTIHSFCWILIKSFHDGIREYLLSEIPIEILELEKQEAKGRGGKASEVRRRKIADKKKYIEWLNAKKVFTYNPNGDNQGMASLSHSQVIKICSYFLVAKPSFQQILVSRYPFMLIDESQDTNKDFIEALFEVEKRHETFALGLIGDMMQRIYGDGKADLGAALPEGWANPIKHMNWRSPSRIVSLANDIRHETDQQIQKVPDGKPEGFVRLFIANSDIPNKPQFEVTVERQMAEITGDELWNNQENTKHLMLEHKMAAKRMNFEPMYSALSKSSHFQTGLRSGELTSVRVFSEYVHPLYKLVKEGMSHAVMTHLRRTKSPLISKEYLQSQVATTPLQPVREAIQKLVELIDSDPKIAFLEILQCVATHNLFSIPHSLVAFIDVQFNENKAEEESDLNEADDSSIEALLAFLKTPYQQIEAYSTYVSGEGAFDTHQGVKGREFERVLVVMDDEDAGGFLFSYEKLFGVQELTKRDRENITSGKESGVDRTRRLFYVTCTRAEKSLALVAYTRDPSRLKQSVLSKGWFIENEIVMQ</sequence>
<organism evidence="8 9">
    <name type="scientific">Neptunomonas concharum</name>
    <dbReference type="NCBI Taxonomy" id="1031538"/>
    <lineage>
        <taxon>Bacteria</taxon>
        <taxon>Pseudomonadati</taxon>
        <taxon>Pseudomonadota</taxon>
        <taxon>Gammaproteobacteria</taxon>
        <taxon>Oceanospirillales</taxon>
        <taxon>Oceanospirillaceae</taxon>
        <taxon>Neptunomonas</taxon>
    </lineage>
</organism>
<dbReference type="SUPFAM" id="SSF52540">
    <property type="entry name" value="P-loop containing nucleoside triphosphate hydrolases"/>
    <property type="match status" value="1"/>
</dbReference>
<evidence type="ECO:0000259" key="7">
    <source>
        <dbReference type="PROSITE" id="PS51198"/>
    </source>
</evidence>
<dbReference type="AlphaFoldDB" id="A0A5P1RBR1"/>
<evidence type="ECO:0000256" key="5">
    <source>
        <dbReference type="ARBA" id="ARBA00034923"/>
    </source>
</evidence>
<dbReference type="EMBL" id="CP043869">
    <property type="protein sequence ID" value="QEQ96701.1"/>
    <property type="molecule type" value="Genomic_DNA"/>
</dbReference>
<keyword evidence="9" id="KW-1185">Reference proteome</keyword>
<evidence type="ECO:0000256" key="4">
    <source>
        <dbReference type="ARBA" id="ARBA00022840"/>
    </source>
</evidence>
<dbReference type="PROSITE" id="PS51198">
    <property type="entry name" value="UVRD_HELICASE_ATP_BIND"/>
    <property type="match status" value="1"/>
</dbReference>
<evidence type="ECO:0000313" key="9">
    <source>
        <dbReference type="Proteomes" id="UP000324760"/>
    </source>
</evidence>
<dbReference type="Proteomes" id="UP000324760">
    <property type="component" value="Chromosome"/>
</dbReference>
<dbReference type="PANTHER" id="PTHR11070">
    <property type="entry name" value="UVRD / RECB / PCRA DNA HELICASE FAMILY MEMBER"/>
    <property type="match status" value="1"/>
</dbReference>
<evidence type="ECO:0000256" key="3">
    <source>
        <dbReference type="ARBA" id="ARBA00022806"/>
    </source>
</evidence>
<feature type="binding site" evidence="6">
    <location>
        <begin position="34"/>
        <end position="41"/>
    </location>
    <ligand>
        <name>ATP</name>
        <dbReference type="ChEBI" id="CHEBI:30616"/>
    </ligand>
</feature>
<feature type="domain" description="UvrD-like helicase ATP-binding" evidence="7">
    <location>
        <begin position="13"/>
        <end position="283"/>
    </location>
</feature>
<dbReference type="InterPro" id="IPR027417">
    <property type="entry name" value="P-loop_NTPase"/>
</dbReference>
<evidence type="ECO:0000313" key="8">
    <source>
        <dbReference type="EMBL" id="QEQ96701.1"/>
    </source>
</evidence>
<dbReference type="Pfam" id="PF13245">
    <property type="entry name" value="AAA_19"/>
    <property type="match status" value="1"/>
</dbReference>
<dbReference type="RefSeq" id="WP_138987312.1">
    <property type="nucleotide sequence ID" value="NZ_CP043869.1"/>
</dbReference>
<keyword evidence="3 6" id="KW-0347">Helicase</keyword>
<keyword evidence="4 6" id="KW-0067">ATP-binding</keyword>
<keyword evidence="2 6" id="KW-0378">Hydrolase</keyword>
<dbReference type="GO" id="GO:0003677">
    <property type="term" value="F:DNA binding"/>
    <property type="evidence" value="ECO:0007669"/>
    <property type="project" value="InterPro"/>
</dbReference>
<dbReference type="GO" id="GO:0043138">
    <property type="term" value="F:3'-5' DNA helicase activity"/>
    <property type="evidence" value="ECO:0007669"/>
    <property type="project" value="TreeGrafter"/>
</dbReference>
<dbReference type="GO" id="GO:0005524">
    <property type="term" value="F:ATP binding"/>
    <property type="evidence" value="ECO:0007669"/>
    <property type="project" value="UniProtKB-UniRule"/>
</dbReference>
<accession>A0A5P1RBR1</accession>
<evidence type="ECO:0000256" key="1">
    <source>
        <dbReference type="ARBA" id="ARBA00022741"/>
    </source>
</evidence>
<reference evidence="8 9" key="1">
    <citation type="journal article" date="2019" name="Biochem. Eng. J.">
        <title>Metabolic engineering of the marine bacteria Neptunomonas concharum for the production of acetoin and meso-2,3-butanediol from acetate.</title>
        <authorList>
            <person name="Li W."/>
            <person name="Pu N."/>
            <person name="Liu C.-X."/>
            <person name="Yuan Q.-P."/>
            <person name="Li Z.-J."/>
        </authorList>
    </citation>
    <scope>NUCLEOTIDE SEQUENCE [LARGE SCALE GENOMIC DNA]</scope>
    <source>
        <strain evidence="8 9">JCM17730</strain>
    </source>
</reference>
<dbReference type="InterPro" id="IPR014016">
    <property type="entry name" value="UvrD-like_ATP-bd"/>
</dbReference>
<keyword evidence="1 6" id="KW-0547">Nucleotide-binding</keyword>
<dbReference type="InterPro" id="IPR000212">
    <property type="entry name" value="DNA_helicase_UvrD/REP"/>
</dbReference>
<protein>
    <recommendedName>
        <fullName evidence="5">DNA 3'-5' helicase II</fullName>
    </recommendedName>
</protein>
<dbReference type="KEGG" id="ncu:F0U83_08220"/>
<evidence type="ECO:0000256" key="2">
    <source>
        <dbReference type="ARBA" id="ARBA00022801"/>
    </source>
</evidence>
<dbReference type="GO" id="GO:0016787">
    <property type="term" value="F:hydrolase activity"/>
    <property type="evidence" value="ECO:0007669"/>
    <property type="project" value="UniProtKB-UniRule"/>
</dbReference>
<dbReference type="Gene3D" id="3.40.50.300">
    <property type="entry name" value="P-loop containing nucleotide triphosphate hydrolases"/>
    <property type="match status" value="2"/>
</dbReference>
<dbReference type="OrthoDB" id="384988at2"/>
<gene>
    <name evidence="8" type="ORF">F0U83_08220</name>
</gene>
<evidence type="ECO:0000256" key="6">
    <source>
        <dbReference type="PROSITE-ProRule" id="PRU00560"/>
    </source>
</evidence>